<name>A0A699H639_TANCI</name>
<proteinExistence type="predicted"/>
<feature type="non-terminal residue" evidence="1">
    <location>
        <position position="1"/>
    </location>
</feature>
<sequence length="78" mass="9146">RIHMNLLDRVSQMYQPFLLPKRVKADNTVKKAFENADSSLRVELIPLKIKYAIMVILSFHKEFLVFLSLSRKEKDGLL</sequence>
<protein>
    <submittedName>
        <fullName evidence="1">Uncharacterized protein</fullName>
    </submittedName>
</protein>
<dbReference type="EMBL" id="BKCJ010113497">
    <property type="protein sequence ID" value="GEX52525.1"/>
    <property type="molecule type" value="Genomic_DNA"/>
</dbReference>
<gene>
    <name evidence="1" type="ORF">Tci_324500</name>
</gene>
<evidence type="ECO:0000313" key="1">
    <source>
        <dbReference type="EMBL" id="GEX52525.1"/>
    </source>
</evidence>
<dbReference type="AlphaFoldDB" id="A0A699H639"/>
<comment type="caution">
    <text evidence="1">The sequence shown here is derived from an EMBL/GenBank/DDBJ whole genome shotgun (WGS) entry which is preliminary data.</text>
</comment>
<organism evidence="1">
    <name type="scientific">Tanacetum cinerariifolium</name>
    <name type="common">Dalmatian daisy</name>
    <name type="synonym">Chrysanthemum cinerariifolium</name>
    <dbReference type="NCBI Taxonomy" id="118510"/>
    <lineage>
        <taxon>Eukaryota</taxon>
        <taxon>Viridiplantae</taxon>
        <taxon>Streptophyta</taxon>
        <taxon>Embryophyta</taxon>
        <taxon>Tracheophyta</taxon>
        <taxon>Spermatophyta</taxon>
        <taxon>Magnoliopsida</taxon>
        <taxon>eudicotyledons</taxon>
        <taxon>Gunneridae</taxon>
        <taxon>Pentapetalae</taxon>
        <taxon>asterids</taxon>
        <taxon>campanulids</taxon>
        <taxon>Asterales</taxon>
        <taxon>Asteraceae</taxon>
        <taxon>Asteroideae</taxon>
        <taxon>Anthemideae</taxon>
        <taxon>Anthemidinae</taxon>
        <taxon>Tanacetum</taxon>
    </lineage>
</organism>
<accession>A0A699H639</accession>
<reference evidence="1" key="1">
    <citation type="journal article" date="2019" name="Sci. Rep.">
        <title>Draft genome of Tanacetum cinerariifolium, the natural source of mosquito coil.</title>
        <authorList>
            <person name="Yamashiro T."/>
            <person name="Shiraishi A."/>
            <person name="Satake H."/>
            <person name="Nakayama K."/>
        </authorList>
    </citation>
    <scope>NUCLEOTIDE SEQUENCE</scope>
</reference>